<dbReference type="PANTHER" id="PTHR42760">
    <property type="entry name" value="SHORT-CHAIN DEHYDROGENASES/REDUCTASES FAMILY MEMBER"/>
    <property type="match status" value="1"/>
</dbReference>
<dbReference type="FunFam" id="3.40.50.720:FF:000084">
    <property type="entry name" value="Short-chain dehydrogenase reductase"/>
    <property type="match status" value="1"/>
</dbReference>
<evidence type="ECO:0000313" key="3">
    <source>
        <dbReference type="EMBL" id="SFL12095.1"/>
    </source>
</evidence>
<comment type="similarity">
    <text evidence="1">Belongs to the short-chain dehydrogenases/reductases (SDR) family.</text>
</comment>
<dbReference type="Proteomes" id="UP000199473">
    <property type="component" value="Unassembled WGS sequence"/>
</dbReference>
<dbReference type="STRING" id="1123062.SAMN02745775_1222"/>
<dbReference type="PRINTS" id="PR00080">
    <property type="entry name" value="SDRFAMILY"/>
</dbReference>
<evidence type="ECO:0000256" key="1">
    <source>
        <dbReference type="ARBA" id="ARBA00006484"/>
    </source>
</evidence>
<protein>
    <submittedName>
        <fullName evidence="3">NAD(P)-dependent dehydrogenase, short-chain alcohol dehydrogenase family</fullName>
    </submittedName>
</protein>
<dbReference type="EMBL" id="FOSQ01000022">
    <property type="protein sequence ID" value="SFL12095.1"/>
    <property type="molecule type" value="Genomic_DNA"/>
</dbReference>
<feature type="domain" description="Ketoreductase" evidence="2">
    <location>
        <begin position="26"/>
        <end position="200"/>
    </location>
</feature>
<dbReference type="PRINTS" id="PR00081">
    <property type="entry name" value="GDHRDH"/>
</dbReference>
<dbReference type="PANTHER" id="PTHR42760:SF129">
    <property type="entry name" value="OXIDOREDUCTASE"/>
    <property type="match status" value="1"/>
</dbReference>
<dbReference type="InterPro" id="IPR057326">
    <property type="entry name" value="KR_dom"/>
</dbReference>
<dbReference type="GO" id="GO:0030497">
    <property type="term" value="P:fatty acid elongation"/>
    <property type="evidence" value="ECO:0007669"/>
    <property type="project" value="TreeGrafter"/>
</dbReference>
<dbReference type="GO" id="GO:0016616">
    <property type="term" value="F:oxidoreductase activity, acting on the CH-OH group of donors, NAD or NADP as acceptor"/>
    <property type="evidence" value="ECO:0007669"/>
    <property type="project" value="TreeGrafter"/>
</dbReference>
<dbReference type="CDD" id="cd05233">
    <property type="entry name" value="SDR_c"/>
    <property type="match status" value="1"/>
</dbReference>
<reference evidence="3 5" key="1">
    <citation type="submission" date="2016-10" db="EMBL/GenBank/DDBJ databases">
        <authorList>
            <person name="de Groot N.N."/>
        </authorList>
    </citation>
    <scope>NUCLEOTIDE SEQUENCE [LARGE SCALE GENOMIC DNA]</scope>
    <source>
        <strain evidence="3 5">DSM 19981</strain>
    </source>
</reference>
<proteinExistence type="inferred from homology"/>
<dbReference type="EMBL" id="FOSQ01000029">
    <property type="protein sequence ID" value="SFL15834.1"/>
    <property type="molecule type" value="Genomic_DNA"/>
</dbReference>
<dbReference type="InterPro" id="IPR036291">
    <property type="entry name" value="NAD(P)-bd_dom_sf"/>
</dbReference>
<accession>A0A1I4F286</accession>
<dbReference type="InterPro" id="IPR002347">
    <property type="entry name" value="SDR_fam"/>
</dbReference>
<organism evidence="3 5">
    <name type="scientific">Falsiroseomonas stagni DSM 19981</name>
    <dbReference type="NCBI Taxonomy" id="1123062"/>
    <lineage>
        <taxon>Bacteria</taxon>
        <taxon>Pseudomonadati</taxon>
        <taxon>Pseudomonadota</taxon>
        <taxon>Alphaproteobacteria</taxon>
        <taxon>Acetobacterales</taxon>
        <taxon>Roseomonadaceae</taxon>
        <taxon>Falsiroseomonas</taxon>
    </lineage>
</organism>
<dbReference type="AlphaFoldDB" id="A0A1I4F286"/>
<dbReference type="Pfam" id="PF13561">
    <property type="entry name" value="adh_short_C2"/>
    <property type="match status" value="1"/>
</dbReference>
<gene>
    <name evidence="3" type="ORF">SAMN02745775_1222</name>
    <name evidence="4" type="ORF">SAMN02745775_12914</name>
</gene>
<evidence type="ECO:0000313" key="4">
    <source>
        <dbReference type="EMBL" id="SFL15834.1"/>
    </source>
</evidence>
<dbReference type="SUPFAM" id="SSF51735">
    <property type="entry name" value="NAD(P)-binding Rossmann-fold domains"/>
    <property type="match status" value="1"/>
</dbReference>
<evidence type="ECO:0000259" key="2">
    <source>
        <dbReference type="SMART" id="SM00822"/>
    </source>
</evidence>
<dbReference type="InterPro" id="IPR020904">
    <property type="entry name" value="Sc_DH/Rdtase_CS"/>
</dbReference>
<keyword evidence="5" id="KW-1185">Reference proteome</keyword>
<name>A0A1I4F286_9PROT</name>
<dbReference type="PROSITE" id="PS00061">
    <property type="entry name" value="ADH_SHORT"/>
    <property type="match status" value="1"/>
</dbReference>
<sequence>MVITRRCVAEWSGQAKVDPVQRFDGHVVLVTGAAGAIGSAIRNRLAAEGATIVGCDRAMRDDRVDALLDVTQDASWAALAMRIEAAHGRLDALVNCAGVLAMGDVEHTTVADWQHLLDVNLTGAFLGCRAMLPLLRRGAGRCVVNIASVVGLRGNQGMAAYAATKGGVVALTYAMALDHAAESIRVNAVCPGTIEGPMADGFLAGSTDGARLRAASVARHPMGRYGRPEEVAAAVAFLASEDASFVTGVALPVDGGRSTR</sequence>
<dbReference type="SMART" id="SM00822">
    <property type="entry name" value="PKS_KR"/>
    <property type="match status" value="1"/>
</dbReference>
<evidence type="ECO:0000313" key="5">
    <source>
        <dbReference type="Proteomes" id="UP000199473"/>
    </source>
</evidence>
<dbReference type="Gene3D" id="3.40.50.720">
    <property type="entry name" value="NAD(P)-binding Rossmann-like Domain"/>
    <property type="match status" value="1"/>
</dbReference>